<accession>A0ABR8LRG2</accession>
<keyword evidence="3" id="KW-0645">Protease</keyword>
<protein>
    <submittedName>
        <fullName evidence="3">CPBP family intramembrane metalloprotease</fullName>
    </submittedName>
</protein>
<feature type="transmembrane region" description="Helical" evidence="1">
    <location>
        <begin position="38"/>
        <end position="58"/>
    </location>
</feature>
<feature type="domain" description="CAAX prenyl protease 2/Lysostaphin resistance protein A-like" evidence="2">
    <location>
        <begin position="149"/>
        <end position="236"/>
    </location>
</feature>
<dbReference type="EMBL" id="JACXXH010000002">
    <property type="protein sequence ID" value="MBD3862804.1"/>
    <property type="molecule type" value="Genomic_DNA"/>
</dbReference>
<dbReference type="PANTHER" id="PTHR39430:SF1">
    <property type="entry name" value="PROTEASE"/>
    <property type="match status" value="1"/>
</dbReference>
<evidence type="ECO:0000313" key="4">
    <source>
        <dbReference type="Proteomes" id="UP000627521"/>
    </source>
</evidence>
<evidence type="ECO:0000313" key="3">
    <source>
        <dbReference type="EMBL" id="MBD3862804.1"/>
    </source>
</evidence>
<evidence type="ECO:0000259" key="2">
    <source>
        <dbReference type="Pfam" id="PF02517"/>
    </source>
</evidence>
<reference evidence="3 4" key="1">
    <citation type="submission" date="2020-09" db="EMBL/GenBank/DDBJ databases">
        <title>Bacillus nautilus sp. nov., Chryseoglobus crepusculi sp. nov, and Psychrobacter noctis sp. nov., isolated from deep-sea sponges from the equatorial Atlantic.</title>
        <authorList>
            <person name="Stennett H.L."/>
            <person name="Williams S.E."/>
        </authorList>
    </citation>
    <scope>NUCLEOTIDE SEQUENCE [LARGE SCALE GENOMIC DNA]</scope>
    <source>
        <strain evidence="3 4">28M-24</strain>
    </source>
</reference>
<feature type="transmembrane region" description="Helical" evidence="1">
    <location>
        <begin position="149"/>
        <end position="172"/>
    </location>
</feature>
<keyword evidence="4" id="KW-1185">Reference proteome</keyword>
<keyword evidence="1" id="KW-0472">Membrane</keyword>
<organism evidence="3 4">
    <name type="scientific">Olleya marilimosa</name>
    <dbReference type="NCBI Taxonomy" id="272164"/>
    <lineage>
        <taxon>Bacteria</taxon>
        <taxon>Pseudomonadati</taxon>
        <taxon>Bacteroidota</taxon>
        <taxon>Flavobacteriia</taxon>
        <taxon>Flavobacteriales</taxon>
        <taxon>Flavobacteriaceae</taxon>
    </lineage>
</organism>
<evidence type="ECO:0000256" key="1">
    <source>
        <dbReference type="SAM" id="Phobius"/>
    </source>
</evidence>
<dbReference type="InterPro" id="IPR003675">
    <property type="entry name" value="Rce1/LyrA-like_dom"/>
</dbReference>
<sequence length="248" mass="28674">MIILCKNCNYIFETEVKFCSQCGQAVVKNVSSTKLKKVATIIGFYVAMLVYMLLVYYVETTFPNNLEAEIIVVIGFACIVMGFASFDLKPVLQLYNNKAIKFKHIVFAVITPVVTSFVVYFFIGFINSLVADGASVNYFQEYLYLDYPLFWATFFIALMPAIIEELAFRGVLFNALKEVTTTRLTIIATAFLFAVIHFSIFSFLWIFPFGLLLGFLRSRYNTLWLGMIIHFIHNFIILMIDYYNFYNY</sequence>
<feature type="transmembrane region" description="Helical" evidence="1">
    <location>
        <begin position="104"/>
        <end position="129"/>
    </location>
</feature>
<feature type="transmembrane region" description="Helical" evidence="1">
    <location>
        <begin position="184"/>
        <end position="211"/>
    </location>
</feature>
<dbReference type="PANTHER" id="PTHR39430">
    <property type="entry name" value="MEMBRANE-ASSOCIATED PROTEASE-RELATED"/>
    <property type="match status" value="1"/>
</dbReference>
<dbReference type="RefSeq" id="WP_191101070.1">
    <property type="nucleotide sequence ID" value="NZ_JACXXH010000002.1"/>
</dbReference>
<keyword evidence="3" id="KW-0482">Metalloprotease</keyword>
<dbReference type="Proteomes" id="UP000627521">
    <property type="component" value="Unassembled WGS sequence"/>
</dbReference>
<keyword evidence="1" id="KW-1133">Transmembrane helix</keyword>
<dbReference type="Pfam" id="PF02517">
    <property type="entry name" value="Rce1-like"/>
    <property type="match status" value="1"/>
</dbReference>
<keyword evidence="1" id="KW-0812">Transmembrane</keyword>
<feature type="transmembrane region" description="Helical" evidence="1">
    <location>
        <begin position="223"/>
        <end position="243"/>
    </location>
</feature>
<keyword evidence="3" id="KW-0378">Hydrolase</keyword>
<gene>
    <name evidence="3" type="ORF">IEG06_05030</name>
</gene>
<feature type="transmembrane region" description="Helical" evidence="1">
    <location>
        <begin position="70"/>
        <end position="92"/>
    </location>
</feature>
<dbReference type="GO" id="GO:0008237">
    <property type="term" value="F:metallopeptidase activity"/>
    <property type="evidence" value="ECO:0007669"/>
    <property type="project" value="UniProtKB-KW"/>
</dbReference>
<proteinExistence type="predicted"/>
<comment type="caution">
    <text evidence="3">The sequence shown here is derived from an EMBL/GenBank/DDBJ whole genome shotgun (WGS) entry which is preliminary data.</text>
</comment>
<name>A0ABR8LRG2_9FLAO</name>